<dbReference type="InterPro" id="IPR005702">
    <property type="entry name" value="Wzc-like_C"/>
</dbReference>
<dbReference type="AlphaFoldDB" id="A0A4Z0D9A0"/>
<keyword evidence="7" id="KW-0829">Tyrosine-protein kinase</keyword>
<dbReference type="NCBIfam" id="TIGR01007">
    <property type="entry name" value="eps_fam"/>
    <property type="match status" value="1"/>
</dbReference>
<comment type="caution">
    <text evidence="10">The sequence shown here is derived from an EMBL/GenBank/DDBJ whole genome shotgun (WGS) entry which is preliminary data.</text>
</comment>
<comment type="catalytic activity">
    <reaction evidence="8">
        <text>L-tyrosyl-[protein] + ATP = O-phospho-L-tyrosyl-[protein] + ADP + H(+)</text>
        <dbReference type="Rhea" id="RHEA:10596"/>
        <dbReference type="Rhea" id="RHEA-COMP:10136"/>
        <dbReference type="Rhea" id="RHEA-COMP:20101"/>
        <dbReference type="ChEBI" id="CHEBI:15378"/>
        <dbReference type="ChEBI" id="CHEBI:30616"/>
        <dbReference type="ChEBI" id="CHEBI:46858"/>
        <dbReference type="ChEBI" id="CHEBI:61978"/>
        <dbReference type="ChEBI" id="CHEBI:456216"/>
        <dbReference type="EC" id="2.7.10.2"/>
    </reaction>
</comment>
<dbReference type="GO" id="GO:0005886">
    <property type="term" value="C:plasma membrane"/>
    <property type="evidence" value="ECO:0007669"/>
    <property type="project" value="TreeGrafter"/>
</dbReference>
<keyword evidence="11" id="KW-1185">Reference proteome</keyword>
<dbReference type="Gene3D" id="3.40.50.300">
    <property type="entry name" value="P-loop containing nucleotide triphosphate hydrolases"/>
    <property type="match status" value="1"/>
</dbReference>
<dbReference type="EC" id="2.7.10.2" evidence="2"/>
<evidence type="ECO:0000256" key="3">
    <source>
        <dbReference type="ARBA" id="ARBA00022679"/>
    </source>
</evidence>
<proteinExistence type="inferred from homology"/>
<evidence type="ECO:0000313" key="11">
    <source>
        <dbReference type="Proteomes" id="UP000298381"/>
    </source>
</evidence>
<dbReference type="GO" id="GO:0042802">
    <property type="term" value="F:identical protein binding"/>
    <property type="evidence" value="ECO:0007669"/>
    <property type="project" value="UniProtKB-ARBA"/>
</dbReference>
<dbReference type="SUPFAM" id="SSF52540">
    <property type="entry name" value="P-loop containing nucleoside triphosphate hydrolases"/>
    <property type="match status" value="1"/>
</dbReference>
<evidence type="ECO:0000256" key="2">
    <source>
        <dbReference type="ARBA" id="ARBA00011903"/>
    </source>
</evidence>
<evidence type="ECO:0000256" key="1">
    <source>
        <dbReference type="ARBA" id="ARBA00007316"/>
    </source>
</evidence>
<dbReference type="FunFam" id="3.40.50.300:FF:000527">
    <property type="entry name" value="Tyrosine-protein kinase etk"/>
    <property type="match status" value="1"/>
</dbReference>
<evidence type="ECO:0000313" key="10">
    <source>
        <dbReference type="EMBL" id="TFZ41457.1"/>
    </source>
</evidence>
<evidence type="ECO:0000256" key="7">
    <source>
        <dbReference type="ARBA" id="ARBA00023137"/>
    </source>
</evidence>
<evidence type="ECO:0000256" key="5">
    <source>
        <dbReference type="ARBA" id="ARBA00022777"/>
    </source>
</evidence>
<feature type="domain" description="AAA" evidence="9">
    <location>
        <begin position="40"/>
        <end position="196"/>
    </location>
</feature>
<evidence type="ECO:0000256" key="6">
    <source>
        <dbReference type="ARBA" id="ARBA00022840"/>
    </source>
</evidence>
<comment type="similarity">
    <text evidence="1">Belongs to the CpsD/CapB family.</text>
</comment>
<gene>
    <name evidence="10" type="ORF">E4100_02440</name>
</gene>
<organism evidence="10 11">
    <name type="scientific">Soehngenia longivitae</name>
    <dbReference type="NCBI Taxonomy" id="2562294"/>
    <lineage>
        <taxon>Bacteria</taxon>
        <taxon>Bacillati</taxon>
        <taxon>Bacillota</taxon>
        <taxon>Tissierellia</taxon>
        <taxon>Tissierellales</taxon>
        <taxon>Tissierellaceae</taxon>
        <taxon>Soehngenia</taxon>
    </lineage>
</organism>
<name>A0A4Z0D9A0_9FIRM</name>
<dbReference type="OrthoDB" id="9794577at2"/>
<dbReference type="PANTHER" id="PTHR32309:SF13">
    <property type="entry name" value="FERRIC ENTEROBACTIN TRANSPORT PROTEIN FEPE"/>
    <property type="match status" value="1"/>
</dbReference>
<keyword evidence="3" id="KW-0808">Transferase</keyword>
<dbReference type="GO" id="GO:0004715">
    <property type="term" value="F:non-membrane spanning protein tyrosine kinase activity"/>
    <property type="evidence" value="ECO:0007669"/>
    <property type="project" value="UniProtKB-EC"/>
</dbReference>
<dbReference type="RefSeq" id="WP_135270445.1">
    <property type="nucleotide sequence ID" value="NZ_SRIB01000002.1"/>
</dbReference>
<dbReference type="PANTHER" id="PTHR32309">
    <property type="entry name" value="TYROSINE-PROTEIN KINASE"/>
    <property type="match status" value="1"/>
</dbReference>
<evidence type="ECO:0000256" key="4">
    <source>
        <dbReference type="ARBA" id="ARBA00022741"/>
    </source>
</evidence>
<dbReference type="Proteomes" id="UP000298381">
    <property type="component" value="Unassembled WGS sequence"/>
</dbReference>
<keyword evidence="4" id="KW-0547">Nucleotide-binding</keyword>
<evidence type="ECO:0000259" key="9">
    <source>
        <dbReference type="Pfam" id="PF13614"/>
    </source>
</evidence>
<sequence>MERRKESKIFILENPKSVISEAYRTLRTNIQFSSVDKELKTIVVTSSKSKEGKSSIASNLAYSFAESGKNVLLIDCDLRKPMIHRNFNMSNLKGLTNILIGEKSFSEVVSIHEQRKELHILPSGPLPPNPAELLGSKRMKDFIETVRNDYDIVIFDTPPIGLVTDSAIISTIVDGTIIVINVGETEIELAQHSVDLLKKVNANIIGVVLNKIPVKNNKYYGYSYLQYEDYYNESESDDKKAKRK</sequence>
<accession>A0A4Z0D9A0</accession>
<protein>
    <recommendedName>
        <fullName evidence="2">non-specific protein-tyrosine kinase</fullName>
        <ecNumber evidence="2">2.7.10.2</ecNumber>
    </recommendedName>
</protein>
<dbReference type="EMBL" id="SRIB01000002">
    <property type="protein sequence ID" value="TFZ41457.1"/>
    <property type="molecule type" value="Genomic_DNA"/>
</dbReference>
<dbReference type="InterPro" id="IPR027417">
    <property type="entry name" value="P-loop_NTPase"/>
</dbReference>
<keyword evidence="6" id="KW-0067">ATP-binding</keyword>
<dbReference type="InterPro" id="IPR025669">
    <property type="entry name" value="AAA_dom"/>
</dbReference>
<evidence type="ECO:0000256" key="8">
    <source>
        <dbReference type="ARBA" id="ARBA00051245"/>
    </source>
</evidence>
<dbReference type="CDD" id="cd05387">
    <property type="entry name" value="BY-kinase"/>
    <property type="match status" value="1"/>
</dbReference>
<dbReference type="InterPro" id="IPR050445">
    <property type="entry name" value="Bact_polysacc_biosynth/exp"/>
</dbReference>
<keyword evidence="5 10" id="KW-0418">Kinase</keyword>
<dbReference type="Pfam" id="PF13614">
    <property type="entry name" value="AAA_31"/>
    <property type="match status" value="1"/>
</dbReference>
<dbReference type="GO" id="GO:0005524">
    <property type="term" value="F:ATP binding"/>
    <property type="evidence" value="ECO:0007669"/>
    <property type="project" value="UniProtKB-KW"/>
</dbReference>
<reference evidence="10 11" key="1">
    <citation type="submission" date="2019-03" db="EMBL/GenBank/DDBJ databases">
        <title>Draft genome sequence data and analysis of a Fermenting Bacterium, Soehngenia longevitae strain 1933PT, isolated from petroleum reservoir in Azerbaijan.</title>
        <authorList>
            <person name="Grouzdev D.S."/>
            <person name="Bidzhieva S.K."/>
            <person name="Sokolova D.S."/>
            <person name="Tourova T.P."/>
            <person name="Poltaraus A.B."/>
            <person name="Nazina T.N."/>
        </authorList>
    </citation>
    <scope>NUCLEOTIDE SEQUENCE [LARGE SCALE GENOMIC DNA]</scope>
    <source>
        <strain evidence="10 11">1933P</strain>
    </source>
</reference>